<proteinExistence type="predicted"/>
<reference evidence="1" key="2">
    <citation type="submission" date="2020-07" db="EMBL/GenBank/DDBJ databases">
        <authorList>
            <person name="Vera ALvarez R."/>
            <person name="Arias-Moreno D.M."/>
            <person name="Jimenez-Jacinto V."/>
            <person name="Jimenez-Bremont J.F."/>
            <person name="Swaminathan K."/>
            <person name="Moose S.P."/>
            <person name="Guerrero-Gonzalez M.L."/>
            <person name="Marino-Ramirez L."/>
            <person name="Landsman D."/>
            <person name="Rodriguez-Kessler M."/>
            <person name="Delgado-Sanchez P."/>
        </authorList>
    </citation>
    <scope>NUCLEOTIDE SEQUENCE</scope>
    <source>
        <tissue evidence="1">Cladode</tissue>
    </source>
</reference>
<reference evidence="1" key="1">
    <citation type="journal article" date="2013" name="J. Plant Res.">
        <title>Effect of fungi and light on seed germination of three Opuntia species from semiarid lands of central Mexico.</title>
        <authorList>
            <person name="Delgado-Sanchez P."/>
            <person name="Jimenez-Bremont J.F."/>
            <person name="Guerrero-Gonzalez Mde L."/>
            <person name="Flores J."/>
        </authorList>
    </citation>
    <scope>NUCLEOTIDE SEQUENCE</scope>
    <source>
        <tissue evidence="1">Cladode</tissue>
    </source>
</reference>
<organism evidence="1">
    <name type="scientific">Opuntia streptacantha</name>
    <name type="common">Prickly pear cactus</name>
    <name type="synonym">Opuntia cardona</name>
    <dbReference type="NCBI Taxonomy" id="393608"/>
    <lineage>
        <taxon>Eukaryota</taxon>
        <taxon>Viridiplantae</taxon>
        <taxon>Streptophyta</taxon>
        <taxon>Embryophyta</taxon>
        <taxon>Tracheophyta</taxon>
        <taxon>Spermatophyta</taxon>
        <taxon>Magnoliopsida</taxon>
        <taxon>eudicotyledons</taxon>
        <taxon>Gunneridae</taxon>
        <taxon>Pentapetalae</taxon>
        <taxon>Caryophyllales</taxon>
        <taxon>Cactineae</taxon>
        <taxon>Cactaceae</taxon>
        <taxon>Opuntioideae</taxon>
        <taxon>Opuntia</taxon>
    </lineage>
</organism>
<evidence type="ECO:0000313" key="1">
    <source>
        <dbReference type="EMBL" id="MBA4637365.1"/>
    </source>
</evidence>
<accession>A0A7C9DE84</accession>
<protein>
    <submittedName>
        <fullName evidence="1">Uncharacterized protein</fullName>
    </submittedName>
</protein>
<sequence>MDGEMMWGWDEVQVFCFAIRIHNLVWTWNCDRGLCLGLFCSFSNVVDFLRMGKMKHSITRVIGEMWYVNGHEPQRFDPSVLSTSFSLPWVMMRGVEIVQFLPHLLRKGDHIVE</sequence>
<dbReference type="AlphaFoldDB" id="A0A7C9DE84"/>
<dbReference type="EMBL" id="GISG01104396">
    <property type="protein sequence ID" value="MBA4637365.1"/>
    <property type="molecule type" value="Transcribed_RNA"/>
</dbReference>
<name>A0A7C9DE84_OPUST</name>